<comment type="caution">
    <text evidence="1">The sequence shown here is derived from an EMBL/GenBank/DDBJ whole genome shotgun (WGS) entry which is preliminary data.</text>
</comment>
<protein>
    <recommendedName>
        <fullName evidence="2">Reverse transcriptase domain-containing protein</fullName>
    </recommendedName>
</protein>
<dbReference type="Gene3D" id="2.40.70.10">
    <property type="entry name" value="Acid Proteases"/>
    <property type="match status" value="1"/>
</dbReference>
<proteinExistence type="predicted"/>
<gene>
    <name evidence="1" type="ORF">Tci_290557</name>
</gene>
<sequence length="211" mass="23631">MGNHPAGSTLAYHPQGGFIPQAFTNNSVPSYNGPMHPNVTPSSNYPFYTPPNMLEYPNPLRPFADFAEYEGKEIIFRPIARANNAPVIIEAKIFERKVRRVHMDSGSSCEIIYKSCFEKLNPTIKATKVDLKTPLVGFSRQRSWSIGEVSLEITIGDAPFLRTKTLNFVIVRYDSPYNMLLGITAMQMIGMVVSTIHEAIKFNTKKGIETV</sequence>
<organism evidence="1">
    <name type="scientific">Tanacetum cinerariifolium</name>
    <name type="common">Dalmatian daisy</name>
    <name type="synonym">Chrysanthemum cinerariifolium</name>
    <dbReference type="NCBI Taxonomy" id="118510"/>
    <lineage>
        <taxon>Eukaryota</taxon>
        <taxon>Viridiplantae</taxon>
        <taxon>Streptophyta</taxon>
        <taxon>Embryophyta</taxon>
        <taxon>Tracheophyta</taxon>
        <taxon>Spermatophyta</taxon>
        <taxon>Magnoliopsida</taxon>
        <taxon>eudicotyledons</taxon>
        <taxon>Gunneridae</taxon>
        <taxon>Pentapetalae</taxon>
        <taxon>asterids</taxon>
        <taxon>campanulids</taxon>
        <taxon>Asterales</taxon>
        <taxon>Asteraceae</taxon>
        <taxon>Asteroideae</taxon>
        <taxon>Anthemideae</taxon>
        <taxon>Anthemidinae</taxon>
        <taxon>Tanacetum</taxon>
    </lineage>
</organism>
<accession>A0A699H3V4</accession>
<dbReference type="EMBL" id="BKCJ010094067">
    <property type="protein sequence ID" value="GEX18582.1"/>
    <property type="molecule type" value="Genomic_DNA"/>
</dbReference>
<dbReference type="AlphaFoldDB" id="A0A699H3V4"/>
<dbReference type="InterPro" id="IPR021109">
    <property type="entry name" value="Peptidase_aspartic_dom_sf"/>
</dbReference>
<evidence type="ECO:0000313" key="1">
    <source>
        <dbReference type="EMBL" id="GEX18582.1"/>
    </source>
</evidence>
<dbReference type="CDD" id="cd00303">
    <property type="entry name" value="retropepsin_like"/>
    <property type="match status" value="1"/>
</dbReference>
<reference evidence="1" key="1">
    <citation type="journal article" date="2019" name="Sci. Rep.">
        <title>Draft genome of Tanacetum cinerariifolium, the natural source of mosquito coil.</title>
        <authorList>
            <person name="Yamashiro T."/>
            <person name="Shiraishi A."/>
            <person name="Satake H."/>
            <person name="Nakayama K."/>
        </authorList>
    </citation>
    <scope>NUCLEOTIDE SEQUENCE</scope>
</reference>
<evidence type="ECO:0008006" key="2">
    <source>
        <dbReference type="Google" id="ProtNLM"/>
    </source>
</evidence>
<dbReference type="PANTHER" id="PTHR33240:SF15">
    <property type="entry name" value="GAG-PRO-LIKE PROTEIN"/>
    <property type="match status" value="1"/>
</dbReference>
<feature type="non-terminal residue" evidence="1">
    <location>
        <position position="211"/>
    </location>
</feature>
<dbReference type="PANTHER" id="PTHR33240">
    <property type="entry name" value="OS08G0508500 PROTEIN"/>
    <property type="match status" value="1"/>
</dbReference>
<name>A0A699H3V4_TANCI</name>